<dbReference type="InterPro" id="IPR007587">
    <property type="entry name" value="SAPS"/>
</dbReference>
<evidence type="ECO:0000256" key="1">
    <source>
        <dbReference type="ARBA" id="ARBA00006180"/>
    </source>
</evidence>
<dbReference type="CTD" id="38714"/>
<dbReference type="RefSeq" id="XP_011502575.1">
    <property type="nucleotide sequence ID" value="XM_011504273.1"/>
</dbReference>
<dbReference type="PANTHER" id="PTHR12634:SF8">
    <property type="entry name" value="FIERY MOUNTAIN, ISOFORM D"/>
    <property type="match status" value="1"/>
</dbReference>
<sequence>MFFEYLHLDFLRKLHIYIFIMSGMFWHNNYSPSIKISLMLHEKEITLKKLMDDDNILQECRAQNKKLLKFLTRLDILEELINLIIEEPSQDIDERWRYKYSNIACELLTCEVSILTEKLAGNEMLMSKLYSFIDKEQPLNPLLASFFSKTVHTLLRRTSYQNWFSYQFACLQVLESFKNRKNWIDLLLQHIQTSAIMDLILVLVTKIESHEISQNISNWLDDQQLIQRLIKLLSPNSDSEKHANASQLLSDIVKSSRLEGENRSYSIYQTIQSILSGEKIESSIIGGIKILINLIGQTESSDSYGVPFNNIVEDEKRDKFTMIIIPYLEKLNLLLLDPPKVCLIILYISHQLGAGILEKPFGPCRLHILKLFVKFLSTKNPKILEKFATFNTFQILLDLFFQFSWNNFLHTQVQQCLSLAISCNCPDKNEIIYFHIFIKSKLIDRILKAWENNDHNSLRNQENGVKQGYMGHLIILVNNIVTRCEENNILSNYLRTNLSEDIIKQWQHFIKTKLDEVNKIQELMLGESSEGYGSSDGNPNECTPFQDFYDVESNTDYQERSLPVYVDEDYNFPMEKFNSRDDTFDSRNSADDFHHQSFNLTTDEFEKKQDLFNQICDEKKFDDIRDNIHWKQGTGLPIDKADLLVKRKHDNSSSSDEEYEENFDNICKKDDVINRTSIKLWYTEVPKPVEETGWANFDDFSGTFSVDVNCSDYSTSKIESDYLEIPIVNNTGNNSNYTENRHDVKKENELEIDGTDLCSISNVDLTTSENIPDNNANVTIIAKRGPESKDIYKHFEESTLNISDYENIKFIQTDTNATDNVSPKTTSFFESTK</sequence>
<keyword evidence="2" id="KW-0131">Cell cycle</keyword>
<dbReference type="AlphaFoldDB" id="A0AAJ7DZY0"/>
<proteinExistence type="inferred from homology"/>
<dbReference type="Proteomes" id="UP000695007">
    <property type="component" value="Unplaced"/>
</dbReference>
<dbReference type="GO" id="GO:0005634">
    <property type="term" value="C:nucleus"/>
    <property type="evidence" value="ECO:0007669"/>
    <property type="project" value="TreeGrafter"/>
</dbReference>
<gene>
    <name evidence="4" type="primary">LOC105365973</name>
</gene>
<evidence type="ECO:0000256" key="2">
    <source>
        <dbReference type="ARBA" id="ARBA00023306"/>
    </source>
</evidence>
<dbReference type="GO" id="GO:0019888">
    <property type="term" value="F:protein phosphatase regulator activity"/>
    <property type="evidence" value="ECO:0007669"/>
    <property type="project" value="TreeGrafter"/>
</dbReference>
<evidence type="ECO:0000313" key="3">
    <source>
        <dbReference type="Proteomes" id="UP000695007"/>
    </source>
</evidence>
<protein>
    <submittedName>
        <fullName evidence="4">Serine/threonine-protein phosphatase 6 regulatory subunit 3</fullName>
    </submittedName>
</protein>
<dbReference type="PANTHER" id="PTHR12634">
    <property type="entry name" value="SIT4 YEAST -ASSOCIATING PROTEIN-RELATED"/>
    <property type="match status" value="1"/>
</dbReference>
<name>A0AAJ7DZY0_9HYME</name>
<dbReference type="GeneID" id="105365973"/>
<dbReference type="GO" id="GO:0019903">
    <property type="term" value="F:protein phosphatase binding"/>
    <property type="evidence" value="ECO:0007669"/>
    <property type="project" value="InterPro"/>
</dbReference>
<evidence type="ECO:0000313" key="4">
    <source>
        <dbReference type="RefSeq" id="XP_011502575.1"/>
    </source>
</evidence>
<reference evidence="4" key="1">
    <citation type="submission" date="2025-08" db="UniProtKB">
        <authorList>
            <consortium name="RefSeq"/>
        </authorList>
    </citation>
    <scope>IDENTIFICATION</scope>
</reference>
<dbReference type="GO" id="GO:0005829">
    <property type="term" value="C:cytosol"/>
    <property type="evidence" value="ECO:0007669"/>
    <property type="project" value="TreeGrafter"/>
</dbReference>
<dbReference type="KEGG" id="csol:105365973"/>
<organism evidence="3 4">
    <name type="scientific">Ceratosolen solmsi marchali</name>
    <dbReference type="NCBI Taxonomy" id="326594"/>
    <lineage>
        <taxon>Eukaryota</taxon>
        <taxon>Metazoa</taxon>
        <taxon>Ecdysozoa</taxon>
        <taxon>Arthropoda</taxon>
        <taxon>Hexapoda</taxon>
        <taxon>Insecta</taxon>
        <taxon>Pterygota</taxon>
        <taxon>Neoptera</taxon>
        <taxon>Endopterygota</taxon>
        <taxon>Hymenoptera</taxon>
        <taxon>Apocrita</taxon>
        <taxon>Proctotrupomorpha</taxon>
        <taxon>Chalcidoidea</taxon>
        <taxon>Agaonidae</taxon>
        <taxon>Agaoninae</taxon>
        <taxon>Ceratosolen</taxon>
    </lineage>
</organism>
<keyword evidence="3" id="KW-1185">Reference proteome</keyword>
<dbReference type="Pfam" id="PF04499">
    <property type="entry name" value="SAPS"/>
    <property type="match status" value="1"/>
</dbReference>
<accession>A0AAJ7DZY0</accession>
<comment type="similarity">
    <text evidence="1">Belongs to the SAPS family.</text>
</comment>